<dbReference type="PROSITE" id="PS50002">
    <property type="entry name" value="SH3"/>
    <property type="match status" value="1"/>
</dbReference>
<dbReference type="CDD" id="cd21388">
    <property type="entry name" value="GAT_STAM"/>
    <property type="match status" value="1"/>
</dbReference>
<dbReference type="PROSITE" id="PS50330">
    <property type="entry name" value="UIM"/>
    <property type="match status" value="1"/>
</dbReference>
<evidence type="ECO:0000256" key="3">
    <source>
        <dbReference type="ARBA" id="ARBA00022443"/>
    </source>
</evidence>
<dbReference type="Pfam" id="PF00018">
    <property type="entry name" value="SH3_1"/>
    <property type="match status" value="1"/>
</dbReference>
<evidence type="ECO:0000256" key="8">
    <source>
        <dbReference type="SAM" id="MobiDB-lite"/>
    </source>
</evidence>
<keyword evidence="3 7" id="KW-0728">SH3 domain</keyword>
<proteinExistence type="inferred from homology"/>
<evidence type="ECO:0000259" key="9">
    <source>
        <dbReference type="PROSITE" id="PS50002"/>
    </source>
</evidence>
<dbReference type="InterPro" id="IPR050670">
    <property type="entry name" value="STAM"/>
</dbReference>
<comment type="subcellular location">
    <subcellularLocation>
        <location evidence="1">Endosome</location>
    </subcellularLocation>
</comment>
<dbReference type="CDD" id="cd03568">
    <property type="entry name" value="VHS_STAM"/>
    <property type="match status" value="1"/>
</dbReference>
<dbReference type="SUPFAM" id="SSF50044">
    <property type="entry name" value="SH3-domain"/>
    <property type="match status" value="1"/>
</dbReference>
<dbReference type="InterPro" id="IPR003903">
    <property type="entry name" value="UIM_dom"/>
</dbReference>
<evidence type="ECO:0000256" key="5">
    <source>
        <dbReference type="ARBA" id="ARBA00022753"/>
    </source>
</evidence>
<dbReference type="OrthoDB" id="10068368at2759"/>
<dbReference type="InterPro" id="IPR036028">
    <property type="entry name" value="SH3-like_dom_sf"/>
</dbReference>
<dbReference type="InterPro" id="IPR008942">
    <property type="entry name" value="ENTH_VHS"/>
</dbReference>
<dbReference type="Pfam" id="PF02809">
    <property type="entry name" value="UIM"/>
    <property type="match status" value="1"/>
</dbReference>
<dbReference type="GO" id="GO:0035091">
    <property type="term" value="F:phosphatidylinositol binding"/>
    <property type="evidence" value="ECO:0007669"/>
    <property type="project" value="InterPro"/>
</dbReference>
<dbReference type="AlphaFoldDB" id="A0A812D358"/>
<dbReference type="PRINTS" id="PR00452">
    <property type="entry name" value="SH3DOMAIN"/>
</dbReference>
<dbReference type="PANTHER" id="PTHR45929:SF3">
    <property type="entry name" value="JAK PATHWAY SIGNAL TRANSDUCTION ADAPTOR MOLECULE"/>
    <property type="match status" value="1"/>
</dbReference>
<dbReference type="InterPro" id="IPR002014">
    <property type="entry name" value="VHS_dom"/>
</dbReference>
<keyword evidence="5" id="KW-0967">Endosome</keyword>
<dbReference type="Gene3D" id="1.20.5.1940">
    <property type="match status" value="1"/>
</dbReference>
<evidence type="ECO:0000313" key="11">
    <source>
        <dbReference type="EMBL" id="CAE1291008.1"/>
    </source>
</evidence>
<sequence length="554" mass="60153">MPLFSSAGSFDPDVEKATNEMRTTEDWGLIMDICDKVGRTPNGPKDCLRAIVKRLNHKVPFVTMQALTLLDACVNNCGRPFHLEICSRDFVSECRTLIGQKAHPKVAQRLKLLIKRWAEMPEFKDEPSLNLIPSLYESLKKEGHDFSDPDSMPKKSTTLISNPDAVQTQQEEDDIAKAIALSLQEAEKSKSGGTLYPSAFNSTNSSSLPKSKEYRKVRALYDFEAAEDNELNFKAGEIISVQDDSDPNWWKGFSHRGEGLFPANFVTADLTAEPEDTKEKKGVQFNEEVDVKVMETLTDEVEIDEAKIDQVLTMIQNADPTGESQPDPAELLPLEEQCKIMGPLIDAELERIDKKHASLVELNLKVMDALQMYHNLMKENPGFYMPHQSGPHQIPPQQTPATYIPSGHPPQQYASQPQYINPGQGPPPPPPAAATAVSGPSHGMHSNNAPGPQGPMPAGMMAQQQAPAQGINGNSIVASAGQQPYNGVTAAPPNGVSMTNYGPPSSSYNPPSMNNMPLPSMDAGYGLPPSSGAGVVAPAAGVVYQQAPPPQPLL</sequence>
<feature type="compositionally biased region" description="Polar residues" evidence="8">
    <location>
        <begin position="412"/>
        <end position="421"/>
    </location>
</feature>
<keyword evidence="12" id="KW-1185">Reference proteome</keyword>
<feature type="domain" description="SH3" evidence="9">
    <location>
        <begin position="212"/>
        <end position="271"/>
    </location>
</feature>
<dbReference type="InterPro" id="IPR001452">
    <property type="entry name" value="SH3_domain"/>
</dbReference>
<keyword evidence="6" id="KW-0653">Protein transport</keyword>
<dbReference type="Proteomes" id="UP000597762">
    <property type="component" value="Unassembled WGS sequence"/>
</dbReference>
<dbReference type="GO" id="GO:0043130">
    <property type="term" value="F:ubiquitin binding"/>
    <property type="evidence" value="ECO:0007669"/>
    <property type="project" value="InterPro"/>
</dbReference>
<comment type="similarity">
    <text evidence="2">Belongs to the STAM family.</text>
</comment>
<dbReference type="PANTHER" id="PTHR45929">
    <property type="entry name" value="JAK PATHWAY SIGNAL TRANSDUCTION ADAPTOR MOLECULE"/>
    <property type="match status" value="1"/>
</dbReference>
<evidence type="ECO:0000256" key="1">
    <source>
        <dbReference type="ARBA" id="ARBA00004177"/>
    </source>
</evidence>
<comment type="caution">
    <text evidence="11">The sequence shown here is derived from an EMBL/GenBank/DDBJ whole genome shotgun (WGS) entry which is preliminary data.</text>
</comment>
<evidence type="ECO:0000256" key="7">
    <source>
        <dbReference type="PROSITE-ProRule" id="PRU00192"/>
    </source>
</evidence>
<keyword evidence="4" id="KW-0813">Transport</keyword>
<dbReference type="CDD" id="cd11820">
    <property type="entry name" value="SH3_STAM"/>
    <property type="match status" value="1"/>
</dbReference>
<dbReference type="Pfam" id="PF00790">
    <property type="entry name" value="VHS"/>
    <property type="match status" value="1"/>
</dbReference>
<organism evidence="11 12">
    <name type="scientific">Acanthosepion pharaonis</name>
    <name type="common">Pharaoh cuttlefish</name>
    <name type="synonym">Sepia pharaonis</name>
    <dbReference type="NCBI Taxonomy" id="158019"/>
    <lineage>
        <taxon>Eukaryota</taxon>
        <taxon>Metazoa</taxon>
        <taxon>Spiralia</taxon>
        <taxon>Lophotrochozoa</taxon>
        <taxon>Mollusca</taxon>
        <taxon>Cephalopoda</taxon>
        <taxon>Coleoidea</taxon>
        <taxon>Decapodiformes</taxon>
        <taxon>Sepiida</taxon>
        <taxon>Sepiina</taxon>
        <taxon>Sepiidae</taxon>
        <taxon>Acanthosepion</taxon>
    </lineage>
</organism>
<dbReference type="SMART" id="SM00326">
    <property type="entry name" value="SH3"/>
    <property type="match status" value="1"/>
</dbReference>
<dbReference type="PROSITE" id="PS50179">
    <property type="entry name" value="VHS"/>
    <property type="match status" value="1"/>
</dbReference>
<dbReference type="Gene3D" id="1.25.40.90">
    <property type="match status" value="1"/>
</dbReference>
<reference evidence="11" key="1">
    <citation type="submission" date="2021-01" db="EMBL/GenBank/DDBJ databases">
        <authorList>
            <person name="Li R."/>
            <person name="Bekaert M."/>
        </authorList>
    </citation>
    <scope>NUCLEOTIDE SEQUENCE</scope>
    <source>
        <strain evidence="11">Farmed</strain>
    </source>
</reference>
<dbReference type="GO" id="GO:0043328">
    <property type="term" value="P:protein transport to vacuole involved in ubiquitin-dependent protein catabolic process via the multivesicular body sorting pathway"/>
    <property type="evidence" value="ECO:0007669"/>
    <property type="project" value="TreeGrafter"/>
</dbReference>
<dbReference type="SMART" id="SM00288">
    <property type="entry name" value="VHS"/>
    <property type="match status" value="1"/>
</dbReference>
<dbReference type="GO" id="GO:0033565">
    <property type="term" value="C:ESCRT-0 complex"/>
    <property type="evidence" value="ECO:0007669"/>
    <property type="project" value="TreeGrafter"/>
</dbReference>
<evidence type="ECO:0000256" key="2">
    <source>
        <dbReference type="ARBA" id="ARBA00009666"/>
    </source>
</evidence>
<feature type="region of interest" description="Disordered" evidence="8">
    <location>
        <begin position="384"/>
        <end position="462"/>
    </location>
</feature>
<evidence type="ECO:0000259" key="10">
    <source>
        <dbReference type="PROSITE" id="PS50179"/>
    </source>
</evidence>
<dbReference type="Gene3D" id="2.30.30.40">
    <property type="entry name" value="SH3 Domains"/>
    <property type="match status" value="1"/>
</dbReference>
<dbReference type="EMBL" id="CAHIKZ030002711">
    <property type="protein sequence ID" value="CAE1291008.1"/>
    <property type="molecule type" value="Genomic_DNA"/>
</dbReference>
<name>A0A812D358_ACAPH</name>
<dbReference type="FunFam" id="1.25.40.90:FF:000009">
    <property type="entry name" value="Putative signal transducing adapter molecule 1"/>
    <property type="match status" value="1"/>
</dbReference>
<gene>
    <name evidence="11" type="ORF">SPHA_48537</name>
</gene>
<evidence type="ECO:0000256" key="4">
    <source>
        <dbReference type="ARBA" id="ARBA00022448"/>
    </source>
</evidence>
<dbReference type="SUPFAM" id="SSF48464">
    <property type="entry name" value="ENTH/VHS domain"/>
    <property type="match status" value="1"/>
</dbReference>
<evidence type="ECO:0000313" key="12">
    <source>
        <dbReference type="Proteomes" id="UP000597762"/>
    </source>
</evidence>
<evidence type="ECO:0000256" key="6">
    <source>
        <dbReference type="ARBA" id="ARBA00022927"/>
    </source>
</evidence>
<accession>A0A812D358</accession>
<dbReference type="SMART" id="SM00726">
    <property type="entry name" value="UIM"/>
    <property type="match status" value="1"/>
</dbReference>
<feature type="domain" description="VHS" evidence="10">
    <location>
        <begin position="17"/>
        <end position="147"/>
    </location>
</feature>
<protein>
    <submittedName>
        <fullName evidence="11">STAM</fullName>
    </submittedName>
</protein>